<protein>
    <submittedName>
        <fullName evidence="1">Uncharacterized protein</fullName>
    </submittedName>
</protein>
<sequence length="72" mass="7969">MFRQKPQINTPLEAFDEFADVRMTLSGTSALALALAQSEISEPEAIRLISCLLDYCSLTVESACELICSEQR</sequence>
<dbReference type="RefSeq" id="WP_185906332.1">
    <property type="nucleotide sequence ID" value="NZ_JACMSE010000018.1"/>
</dbReference>
<evidence type="ECO:0000313" key="1">
    <source>
        <dbReference type="EMBL" id="MBC2890671.1"/>
    </source>
</evidence>
<keyword evidence="2" id="KW-1185">Reference proteome</keyword>
<proteinExistence type="predicted"/>
<comment type="caution">
    <text evidence="1">The sequence shown here is derived from an EMBL/GenBank/DDBJ whole genome shotgun (WGS) entry which is preliminary data.</text>
</comment>
<accession>A0A842JJL7</accession>
<dbReference type="Proteomes" id="UP000587396">
    <property type="component" value="Unassembled WGS sequence"/>
</dbReference>
<reference evidence="1 2" key="1">
    <citation type="submission" date="2020-08" db="EMBL/GenBank/DDBJ databases">
        <authorList>
            <person name="Liu C."/>
            <person name="Sun Q."/>
        </authorList>
    </citation>
    <scope>NUCLEOTIDE SEQUENCE [LARGE SCALE GENOMIC DNA]</scope>
    <source>
        <strain evidence="1 2">N22</strain>
    </source>
</reference>
<evidence type="ECO:0000313" key="2">
    <source>
        <dbReference type="Proteomes" id="UP000587396"/>
    </source>
</evidence>
<gene>
    <name evidence="1" type="ORF">H7313_15170</name>
</gene>
<dbReference type="EMBL" id="JACMSE010000018">
    <property type="protein sequence ID" value="MBC2890671.1"/>
    <property type="molecule type" value="Genomic_DNA"/>
</dbReference>
<dbReference type="AlphaFoldDB" id="A0A842JJL7"/>
<organism evidence="1 2">
    <name type="scientific">Gordonibacter massiliensis</name>
    <name type="common">ex Traore et al. 2017</name>
    <dbReference type="NCBI Taxonomy" id="1841863"/>
    <lineage>
        <taxon>Bacteria</taxon>
        <taxon>Bacillati</taxon>
        <taxon>Actinomycetota</taxon>
        <taxon>Coriobacteriia</taxon>
        <taxon>Eggerthellales</taxon>
        <taxon>Eggerthellaceae</taxon>
        <taxon>Gordonibacter</taxon>
    </lineage>
</organism>
<name>A0A842JJL7_9ACTN</name>